<dbReference type="SUPFAM" id="SSF55154">
    <property type="entry name" value="CYTH-like phosphatases"/>
    <property type="match status" value="1"/>
</dbReference>
<accession>A0ABU8SHJ2</accession>
<dbReference type="Gene3D" id="2.40.320.10">
    <property type="entry name" value="Hypothetical Protein Pfu-838710-001"/>
    <property type="match status" value="1"/>
</dbReference>
<dbReference type="CDD" id="cd07762">
    <property type="entry name" value="CYTH-like_Pase_1"/>
    <property type="match status" value="1"/>
</dbReference>
<proteinExistence type="predicted"/>
<evidence type="ECO:0000313" key="2">
    <source>
        <dbReference type="EMBL" id="MEJ6348704.1"/>
    </source>
</evidence>
<dbReference type="RefSeq" id="WP_339970141.1">
    <property type="nucleotide sequence ID" value="NZ_JAWMWG010000001.1"/>
</dbReference>
<evidence type="ECO:0000259" key="1">
    <source>
        <dbReference type="PROSITE" id="PS51707"/>
    </source>
</evidence>
<dbReference type="Proteomes" id="UP001377804">
    <property type="component" value="Unassembled WGS sequence"/>
</dbReference>
<dbReference type="InterPro" id="IPR023577">
    <property type="entry name" value="CYTH_domain"/>
</dbReference>
<reference evidence="2 3" key="1">
    <citation type="submission" date="2023-10" db="EMBL/GenBank/DDBJ databases">
        <title>Holzapfeliella saturejae sp. nov. isolated from Satureja montana flowers.</title>
        <authorList>
            <person name="Alcantara C."/>
            <person name="Zuniga M."/>
            <person name="Landete J.M."/>
            <person name="Monedero V."/>
        </authorList>
    </citation>
    <scope>NUCLEOTIDE SEQUENCE [LARGE SCALE GENOMIC DNA]</scope>
    <source>
        <strain evidence="2 3">He02</strain>
    </source>
</reference>
<dbReference type="PROSITE" id="PS51707">
    <property type="entry name" value="CYTH"/>
    <property type="match status" value="1"/>
</dbReference>
<dbReference type="InterPro" id="IPR009195">
    <property type="entry name" value="Uncharacterised_YjbK"/>
</dbReference>
<protein>
    <submittedName>
        <fullName evidence="2">CYTH domain-containing protein</fullName>
    </submittedName>
</protein>
<dbReference type="Pfam" id="PF01928">
    <property type="entry name" value="CYTH"/>
    <property type="match status" value="1"/>
</dbReference>
<sequence length="197" mass="22852">MSETIETEFKLMLTQNQFNKLLSAYTLKKAIQQTNYYFDSKDACLKNANCGLRIRQFKNTGEQTLKVPLPNNTTHSLREITDPLSLSKIEKMLATDAVTFSGKVGDYLSHHFENRAFYRLAQAHTHRYLLHGPEDLELTLDQTDYLDGTRDYELEIETDHLEAAQDAMRFLKKTFNLTSDMPQKNKVARAFDHRLIK</sequence>
<feature type="domain" description="CYTH" evidence="1">
    <location>
        <begin position="4"/>
        <end position="197"/>
    </location>
</feature>
<comment type="caution">
    <text evidence="2">The sequence shown here is derived from an EMBL/GenBank/DDBJ whole genome shotgun (WGS) entry which is preliminary data.</text>
</comment>
<name>A0ABU8SHJ2_9LACO</name>
<keyword evidence="3" id="KW-1185">Reference proteome</keyword>
<organism evidence="2 3">
    <name type="scientific">Holzapfeliella saturejae</name>
    <dbReference type="NCBI Taxonomy" id="3082953"/>
    <lineage>
        <taxon>Bacteria</taxon>
        <taxon>Bacillati</taxon>
        <taxon>Bacillota</taxon>
        <taxon>Bacilli</taxon>
        <taxon>Lactobacillales</taxon>
        <taxon>Lactobacillaceae</taxon>
        <taxon>Holzapfeliella</taxon>
    </lineage>
</organism>
<dbReference type="InterPro" id="IPR033469">
    <property type="entry name" value="CYTH-like_dom_sf"/>
</dbReference>
<gene>
    <name evidence="2" type="ORF">R4Y45_05645</name>
</gene>
<dbReference type="SMART" id="SM01118">
    <property type="entry name" value="CYTH"/>
    <property type="match status" value="1"/>
</dbReference>
<evidence type="ECO:0000313" key="3">
    <source>
        <dbReference type="Proteomes" id="UP001377804"/>
    </source>
</evidence>
<dbReference type="EMBL" id="JAWMWG010000001">
    <property type="protein sequence ID" value="MEJ6348704.1"/>
    <property type="molecule type" value="Genomic_DNA"/>
</dbReference>